<feature type="transmembrane region" description="Helical" evidence="7">
    <location>
        <begin position="244"/>
        <end position="263"/>
    </location>
</feature>
<evidence type="ECO:0000259" key="8">
    <source>
        <dbReference type="Pfam" id="PF13515"/>
    </source>
</evidence>
<evidence type="ECO:0000256" key="2">
    <source>
        <dbReference type="ARBA" id="ARBA00022475"/>
    </source>
</evidence>
<evidence type="ECO:0000256" key="5">
    <source>
        <dbReference type="ARBA" id="ARBA00023136"/>
    </source>
</evidence>
<evidence type="ECO:0000256" key="6">
    <source>
        <dbReference type="ARBA" id="ARBA00043993"/>
    </source>
</evidence>
<evidence type="ECO:0000256" key="1">
    <source>
        <dbReference type="ARBA" id="ARBA00004651"/>
    </source>
</evidence>
<dbReference type="RefSeq" id="WP_076346563.1">
    <property type="nucleotide sequence ID" value="NZ_FTOO01000005.1"/>
</dbReference>
<dbReference type="GO" id="GO:0005886">
    <property type="term" value="C:plasma membrane"/>
    <property type="evidence" value="ECO:0007669"/>
    <property type="project" value="UniProtKB-SubCell"/>
</dbReference>
<comment type="subcellular location">
    <subcellularLocation>
        <location evidence="1">Cell membrane</location>
        <topology evidence="1">Multi-pass membrane protein</topology>
    </subcellularLocation>
</comment>
<dbReference type="PANTHER" id="PTHR30509">
    <property type="entry name" value="P-HYDROXYBENZOIC ACID EFFLUX PUMP SUBUNIT-RELATED"/>
    <property type="match status" value="1"/>
</dbReference>
<evidence type="ECO:0000313" key="9">
    <source>
        <dbReference type="EMBL" id="SIS83922.1"/>
    </source>
</evidence>
<dbReference type="STRING" id="252246.SAMN05421799_10558"/>
<dbReference type="PANTHER" id="PTHR30509:SF9">
    <property type="entry name" value="MULTIDRUG RESISTANCE PROTEIN MDTO"/>
    <property type="match status" value="1"/>
</dbReference>
<dbReference type="EMBL" id="FTOO01000005">
    <property type="protein sequence ID" value="SIS83922.1"/>
    <property type="molecule type" value="Genomic_DNA"/>
</dbReference>
<dbReference type="Proteomes" id="UP000186156">
    <property type="component" value="Unassembled WGS sequence"/>
</dbReference>
<name>A0A1N7MCX6_9BACL</name>
<keyword evidence="10" id="KW-1185">Reference proteome</keyword>
<evidence type="ECO:0000313" key="10">
    <source>
        <dbReference type="Proteomes" id="UP000186156"/>
    </source>
</evidence>
<keyword evidence="2" id="KW-1003">Cell membrane</keyword>
<feature type="transmembrane region" description="Helical" evidence="7">
    <location>
        <begin position="340"/>
        <end position="361"/>
    </location>
</feature>
<sequence length="372" mass="39130">MDARERQGRHLLAHRAAASRPEGEARLFHAFVVRRAPWPWRRALSAGLSLFSVASLGALLHRPVDGLIASIGAFTGIYATDLPPRRLAAKLAAVGLGLTAAFALGALAAGRPLAAALSVAGVGGIATYVAGALEMAPPGPFFFIMAAAIAAGQPQAHAGTFSAELILSGAGVAFLLSLLLAVAWPSRLRGQAQRLHRSGARRVMRKLRIHLRLKDATFSNALRMSVGLCAASLAAQALDSPRGYWTAVGCAATLVGTTVMGTLHRAIQRALGSVIGVLVASVILSLHLRSLALAMCLFALQTLAELFIARNYGIAVIFITPLAMLIAEASPTGLDPHAALFWRLADTLLGCAMGLAIRLLWHIPSRRLRPSR</sequence>
<organism evidence="9 10">
    <name type="scientific">Alicyclobacillus vulcanalis</name>
    <dbReference type="NCBI Taxonomy" id="252246"/>
    <lineage>
        <taxon>Bacteria</taxon>
        <taxon>Bacillati</taxon>
        <taxon>Bacillota</taxon>
        <taxon>Bacilli</taxon>
        <taxon>Bacillales</taxon>
        <taxon>Alicyclobacillaceae</taxon>
        <taxon>Alicyclobacillus</taxon>
    </lineage>
</organism>
<evidence type="ECO:0000256" key="4">
    <source>
        <dbReference type="ARBA" id="ARBA00022989"/>
    </source>
</evidence>
<comment type="similarity">
    <text evidence="6">Belongs to the YccS/YhfK family.</text>
</comment>
<feature type="transmembrane region" description="Helical" evidence="7">
    <location>
        <begin position="140"/>
        <end position="159"/>
    </location>
</feature>
<feature type="transmembrane region" description="Helical" evidence="7">
    <location>
        <begin position="91"/>
        <end position="109"/>
    </location>
</feature>
<keyword evidence="3 7" id="KW-0812">Transmembrane</keyword>
<dbReference type="Pfam" id="PF13515">
    <property type="entry name" value="FUSC_2"/>
    <property type="match status" value="1"/>
</dbReference>
<dbReference type="OrthoDB" id="581879at2"/>
<dbReference type="InterPro" id="IPR049453">
    <property type="entry name" value="Memb_transporter_dom"/>
</dbReference>
<feature type="transmembrane region" description="Helical" evidence="7">
    <location>
        <begin position="115"/>
        <end position="133"/>
    </location>
</feature>
<protein>
    <submittedName>
        <fullName evidence="9">Fusaric acid resistance protein-like</fullName>
    </submittedName>
</protein>
<keyword evidence="5 7" id="KW-0472">Membrane</keyword>
<accession>A0A1N7MCX6</accession>
<gene>
    <name evidence="9" type="ORF">SAMN05421799_10558</name>
</gene>
<keyword evidence="4 7" id="KW-1133">Transmembrane helix</keyword>
<evidence type="ECO:0000256" key="3">
    <source>
        <dbReference type="ARBA" id="ARBA00022692"/>
    </source>
</evidence>
<feature type="domain" description="Integral membrane bound transporter" evidence="8">
    <location>
        <begin position="231"/>
        <end position="357"/>
    </location>
</feature>
<evidence type="ECO:0000256" key="7">
    <source>
        <dbReference type="SAM" id="Phobius"/>
    </source>
</evidence>
<feature type="transmembrane region" description="Helical" evidence="7">
    <location>
        <begin position="165"/>
        <end position="184"/>
    </location>
</feature>
<reference evidence="10" key="1">
    <citation type="submission" date="2017-01" db="EMBL/GenBank/DDBJ databases">
        <authorList>
            <person name="Varghese N."/>
            <person name="Submissions S."/>
        </authorList>
    </citation>
    <scope>NUCLEOTIDE SEQUENCE [LARGE SCALE GENOMIC DNA]</scope>
    <source>
        <strain evidence="10">DSM 16176</strain>
    </source>
</reference>
<proteinExistence type="inferred from homology"/>
<feature type="transmembrane region" description="Helical" evidence="7">
    <location>
        <begin position="315"/>
        <end position="334"/>
    </location>
</feature>
<dbReference type="AlphaFoldDB" id="A0A1N7MCX6"/>